<dbReference type="EC" id="1.6.5.-" evidence="6"/>
<dbReference type="Proteomes" id="UP000287823">
    <property type="component" value="Unassembled WGS sequence"/>
</dbReference>
<evidence type="ECO:0000313" key="9">
    <source>
        <dbReference type="Proteomes" id="UP000287823"/>
    </source>
</evidence>
<comment type="function">
    <text evidence="6">Quinone reductase that provides resistance to thiol-specific stress caused by electrophilic quinones.</text>
</comment>
<evidence type="ECO:0000313" key="8">
    <source>
        <dbReference type="EMBL" id="RUO32519.1"/>
    </source>
</evidence>
<accession>A0A432WFN9</accession>
<dbReference type="GO" id="GO:0016655">
    <property type="term" value="F:oxidoreductase activity, acting on NAD(P)H, quinone or similar compound as acceptor"/>
    <property type="evidence" value="ECO:0007669"/>
    <property type="project" value="InterPro"/>
</dbReference>
<sequence length="203" mass="22015">MNILHINAGLFGDNSVSTQLSGKVVQRLQMENSNADIKTRDLASEPVSHLDAEIIMAASTDQQDRSPRQAEELNVTEALLDEIFAADVLVIGAPMYNFTIPSQLKAWVDRIAQAGRTFRYTENGPEGLLTGKRAYIASARGGFYSEGEASALDHQESYLKTVLGFVGITDVVIIRAEGVNISDSQRQESIQAASKDIDALSLA</sequence>
<dbReference type="InterPro" id="IPR023048">
    <property type="entry name" value="NADH:quinone_OxRdtase_FMN_depd"/>
</dbReference>
<proteinExistence type="inferred from homology"/>
<comment type="catalytic activity">
    <reaction evidence="6">
        <text>2 a quinone + NADH + H(+) = 2 a 1,4-benzosemiquinone + NAD(+)</text>
        <dbReference type="Rhea" id="RHEA:65952"/>
        <dbReference type="ChEBI" id="CHEBI:15378"/>
        <dbReference type="ChEBI" id="CHEBI:57540"/>
        <dbReference type="ChEBI" id="CHEBI:57945"/>
        <dbReference type="ChEBI" id="CHEBI:132124"/>
        <dbReference type="ChEBI" id="CHEBI:134225"/>
    </reaction>
</comment>
<dbReference type="AlphaFoldDB" id="A0A432WFN9"/>
<name>A0A432WFN9_9GAMM</name>
<dbReference type="EMBL" id="PIPO01000004">
    <property type="protein sequence ID" value="RUO32519.1"/>
    <property type="molecule type" value="Genomic_DNA"/>
</dbReference>
<reference evidence="8 9" key="1">
    <citation type="journal article" date="2011" name="Front. Microbiol.">
        <title>Genomic signatures of strain selection and enhancement in Bacillus atrophaeus var. globigii, a historical biowarfare simulant.</title>
        <authorList>
            <person name="Gibbons H.S."/>
            <person name="Broomall S.M."/>
            <person name="McNew L.A."/>
            <person name="Daligault H."/>
            <person name="Chapman C."/>
            <person name="Bruce D."/>
            <person name="Karavis M."/>
            <person name="Krepps M."/>
            <person name="McGregor P.A."/>
            <person name="Hong C."/>
            <person name="Park K.H."/>
            <person name="Akmal A."/>
            <person name="Feldman A."/>
            <person name="Lin J.S."/>
            <person name="Chang W.E."/>
            <person name="Higgs B.W."/>
            <person name="Demirev P."/>
            <person name="Lindquist J."/>
            <person name="Liem A."/>
            <person name="Fochler E."/>
            <person name="Read T.D."/>
            <person name="Tapia R."/>
            <person name="Johnson S."/>
            <person name="Bishop-Lilly K.A."/>
            <person name="Detter C."/>
            <person name="Han C."/>
            <person name="Sozhamannan S."/>
            <person name="Rosenzweig C.N."/>
            <person name="Skowronski E.W."/>
        </authorList>
    </citation>
    <scope>NUCLEOTIDE SEQUENCE [LARGE SCALE GENOMIC DNA]</scope>
    <source>
        <strain evidence="8 9">Y4G10-17</strain>
    </source>
</reference>
<evidence type="ECO:0000256" key="1">
    <source>
        <dbReference type="ARBA" id="ARBA00022630"/>
    </source>
</evidence>
<keyword evidence="2 6" id="KW-0288">FMN</keyword>
<evidence type="ECO:0000256" key="4">
    <source>
        <dbReference type="ARBA" id="ARBA00023027"/>
    </source>
</evidence>
<feature type="binding site" evidence="6">
    <location>
        <begin position="15"/>
        <end position="17"/>
    </location>
    <ligand>
        <name>FMN</name>
        <dbReference type="ChEBI" id="CHEBI:58210"/>
    </ligand>
</feature>
<comment type="caution">
    <text evidence="8">The sequence shown here is derived from an EMBL/GenBank/DDBJ whole genome shotgun (WGS) entry which is preliminary data.</text>
</comment>
<dbReference type="Pfam" id="PF02525">
    <property type="entry name" value="Flavodoxin_2"/>
    <property type="match status" value="1"/>
</dbReference>
<comment type="catalytic activity">
    <reaction evidence="5">
        <text>N,N-dimethyl-1,4-phenylenediamine + anthranilate + 2 NAD(+) = 2-(4-dimethylaminophenyl)diazenylbenzoate + 2 NADH + 2 H(+)</text>
        <dbReference type="Rhea" id="RHEA:55872"/>
        <dbReference type="ChEBI" id="CHEBI:15378"/>
        <dbReference type="ChEBI" id="CHEBI:15783"/>
        <dbReference type="ChEBI" id="CHEBI:16567"/>
        <dbReference type="ChEBI" id="CHEBI:57540"/>
        <dbReference type="ChEBI" id="CHEBI:57945"/>
        <dbReference type="ChEBI" id="CHEBI:71579"/>
        <dbReference type="EC" id="1.7.1.17"/>
    </reaction>
    <physiologicalReaction direction="right-to-left" evidence="5">
        <dbReference type="Rhea" id="RHEA:55874"/>
    </physiologicalReaction>
</comment>
<dbReference type="InterPro" id="IPR050104">
    <property type="entry name" value="FMN-dep_NADH:Q_OxRdtase_AzoR1"/>
</dbReference>
<comment type="cofactor">
    <cofactor evidence="6">
        <name>FMN</name>
        <dbReference type="ChEBI" id="CHEBI:58210"/>
    </cofactor>
    <text evidence="6">Binds 1 FMN per subunit.</text>
</comment>
<comment type="subunit">
    <text evidence="6">Homodimer.</text>
</comment>
<dbReference type="GO" id="GO:0010181">
    <property type="term" value="F:FMN binding"/>
    <property type="evidence" value="ECO:0007669"/>
    <property type="project" value="UniProtKB-UniRule"/>
</dbReference>
<dbReference type="RefSeq" id="WP_126799293.1">
    <property type="nucleotide sequence ID" value="NZ_PIPO01000004.1"/>
</dbReference>
<dbReference type="PANTHER" id="PTHR43741:SF4">
    <property type="entry name" value="FMN-DEPENDENT NADH:QUINONE OXIDOREDUCTASE"/>
    <property type="match status" value="1"/>
</dbReference>
<feature type="binding site" evidence="6">
    <location>
        <begin position="95"/>
        <end position="98"/>
    </location>
    <ligand>
        <name>FMN</name>
        <dbReference type="ChEBI" id="CHEBI:58210"/>
    </ligand>
</feature>
<keyword evidence="1 6" id="KW-0285">Flavoprotein</keyword>
<organism evidence="8 9">
    <name type="scientific">Aliidiomarina soli</name>
    <dbReference type="NCBI Taxonomy" id="1928574"/>
    <lineage>
        <taxon>Bacteria</taxon>
        <taxon>Pseudomonadati</taxon>
        <taxon>Pseudomonadota</taxon>
        <taxon>Gammaproteobacteria</taxon>
        <taxon>Alteromonadales</taxon>
        <taxon>Idiomarinaceae</taxon>
        <taxon>Aliidiomarina</taxon>
    </lineage>
</organism>
<dbReference type="SUPFAM" id="SSF52218">
    <property type="entry name" value="Flavoproteins"/>
    <property type="match status" value="1"/>
</dbReference>
<dbReference type="GO" id="GO:0009055">
    <property type="term" value="F:electron transfer activity"/>
    <property type="evidence" value="ECO:0007669"/>
    <property type="project" value="UniProtKB-UniRule"/>
</dbReference>
<comment type="caution">
    <text evidence="6">Lacks conserved residue(s) required for the propagation of feature annotation.</text>
</comment>
<evidence type="ECO:0000256" key="2">
    <source>
        <dbReference type="ARBA" id="ARBA00022643"/>
    </source>
</evidence>
<dbReference type="GO" id="GO:0016652">
    <property type="term" value="F:oxidoreductase activity, acting on NAD(P)H as acceptor"/>
    <property type="evidence" value="ECO:0007669"/>
    <property type="project" value="UniProtKB-UniRule"/>
</dbReference>
<dbReference type="HAMAP" id="MF_01216">
    <property type="entry name" value="Azoreductase_type1"/>
    <property type="match status" value="1"/>
</dbReference>
<keyword evidence="4 6" id="KW-0520">NAD</keyword>
<dbReference type="PANTHER" id="PTHR43741">
    <property type="entry name" value="FMN-DEPENDENT NADH-AZOREDUCTASE 1"/>
    <property type="match status" value="1"/>
</dbReference>
<protein>
    <recommendedName>
        <fullName evidence="6">FMN dependent NADH:quinone oxidoreductase</fullName>
        <ecNumber evidence="6">1.6.5.-</ecNumber>
    </recommendedName>
    <alternativeName>
        <fullName evidence="6">Azo-dye reductase</fullName>
    </alternativeName>
    <alternativeName>
        <fullName evidence="6">FMN-dependent NADH-azo compound oxidoreductase</fullName>
    </alternativeName>
    <alternativeName>
        <fullName evidence="6">FMN-dependent NADH-azoreductase</fullName>
        <ecNumber evidence="6">1.7.1.17</ecNumber>
    </alternativeName>
</protein>
<comment type="similarity">
    <text evidence="6">Belongs to the azoreductase type 1 family.</text>
</comment>
<evidence type="ECO:0000259" key="7">
    <source>
        <dbReference type="Pfam" id="PF02525"/>
    </source>
</evidence>
<dbReference type="InterPro" id="IPR003680">
    <property type="entry name" value="Flavodoxin_fold"/>
</dbReference>
<dbReference type="InterPro" id="IPR029039">
    <property type="entry name" value="Flavoprotein-like_sf"/>
</dbReference>
<evidence type="ECO:0000256" key="3">
    <source>
        <dbReference type="ARBA" id="ARBA00023002"/>
    </source>
</evidence>
<evidence type="ECO:0000256" key="6">
    <source>
        <dbReference type="HAMAP-Rule" id="MF_01216"/>
    </source>
</evidence>
<keyword evidence="3 6" id="KW-0560">Oxidoreductase</keyword>
<feature type="domain" description="Flavodoxin-like fold" evidence="7">
    <location>
        <begin position="1"/>
        <end position="199"/>
    </location>
</feature>
<gene>
    <name evidence="6" type="primary">azoR</name>
    <name evidence="8" type="ORF">CWE14_10265</name>
</gene>
<keyword evidence="9" id="KW-1185">Reference proteome</keyword>
<comment type="function">
    <text evidence="6">Also exhibits azoreductase activity. Catalyzes the reductive cleavage of the azo bond in aromatic azo compounds to the corresponding amines.</text>
</comment>
<evidence type="ECO:0000256" key="5">
    <source>
        <dbReference type="ARBA" id="ARBA00048542"/>
    </source>
</evidence>
<dbReference type="Gene3D" id="3.40.50.360">
    <property type="match status" value="1"/>
</dbReference>
<dbReference type="EC" id="1.7.1.17" evidence="6"/>